<dbReference type="EMBL" id="MN738969">
    <property type="protein sequence ID" value="QHT33603.1"/>
    <property type="molecule type" value="Genomic_DNA"/>
</dbReference>
<dbReference type="InterPro" id="IPR036423">
    <property type="entry name" value="SOD-like_Cu/Zn_dom_sf"/>
</dbReference>
<proteinExistence type="predicted"/>
<sequence>MATTTTTTRQKKMISPIQAIAVFNGKKVKGTVRFTEEPSKSRVRIDVDLTGLKTSGLHGFHVHEYGDMSDSCDSMCAHFNPYNKTHGCPGMKERHVGDLGNLKSNVKCEVKYTFYDDVITLRGTKTNIIGRGLIIHADEDDCGHGGQPDSLTTGHAGKRIACAVIGYASPPKK</sequence>
<accession>A0A6C0EYM5</accession>
<dbReference type="PANTHER" id="PTHR10003">
    <property type="entry name" value="SUPEROXIDE DISMUTASE CU-ZN -RELATED"/>
    <property type="match status" value="1"/>
</dbReference>
<dbReference type="InterPro" id="IPR018152">
    <property type="entry name" value="SOD_Cu/Zn_BS"/>
</dbReference>
<dbReference type="GO" id="GO:0006801">
    <property type="term" value="P:superoxide metabolic process"/>
    <property type="evidence" value="ECO:0007669"/>
    <property type="project" value="InterPro"/>
</dbReference>
<dbReference type="SUPFAM" id="SSF49329">
    <property type="entry name" value="Cu,Zn superoxide dismutase-like"/>
    <property type="match status" value="1"/>
</dbReference>
<evidence type="ECO:0000259" key="1">
    <source>
        <dbReference type="Pfam" id="PF00080"/>
    </source>
</evidence>
<dbReference type="InterPro" id="IPR001424">
    <property type="entry name" value="SOD_Cu_Zn_dom"/>
</dbReference>
<dbReference type="CDD" id="cd00305">
    <property type="entry name" value="Cu-Zn_Superoxide_Dismutase"/>
    <property type="match status" value="1"/>
</dbReference>
<dbReference type="Gene3D" id="2.60.40.200">
    <property type="entry name" value="Superoxide dismutase, copper/zinc binding domain"/>
    <property type="match status" value="1"/>
</dbReference>
<name>A0A6C0EYM5_9ZZZZ</name>
<dbReference type="PRINTS" id="PR00068">
    <property type="entry name" value="CUZNDISMTASE"/>
</dbReference>
<dbReference type="PROSITE" id="PS00332">
    <property type="entry name" value="SOD_CU_ZN_2"/>
    <property type="match status" value="1"/>
</dbReference>
<organism evidence="2">
    <name type="scientific">viral metagenome</name>
    <dbReference type="NCBI Taxonomy" id="1070528"/>
    <lineage>
        <taxon>unclassified sequences</taxon>
        <taxon>metagenomes</taxon>
        <taxon>organismal metagenomes</taxon>
    </lineage>
</organism>
<dbReference type="AlphaFoldDB" id="A0A6C0EYM5"/>
<dbReference type="InterPro" id="IPR024134">
    <property type="entry name" value="SOD_Cu/Zn_/chaperone"/>
</dbReference>
<evidence type="ECO:0000313" key="2">
    <source>
        <dbReference type="EMBL" id="QHT33603.1"/>
    </source>
</evidence>
<protein>
    <recommendedName>
        <fullName evidence="1">Superoxide dismutase copper/zinc binding domain-containing protein</fullName>
    </recommendedName>
</protein>
<dbReference type="Pfam" id="PF00080">
    <property type="entry name" value="Sod_Cu"/>
    <property type="match status" value="1"/>
</dbReference>
<dbReference type="GO" id="GO:0005507">
    <property type="term" value="F:copper ion binding"/>
    <property type="evidence" value="ECO:0007669"/>
    <property type="project" value="InterPro"/>
</dbReference>
<dbReference type="PROSITE" id="PS00087">
    <property type="entry name" value="SOD_CU_ZN_1"/>
    <property type="match status" value="1"/>
</dbReference>
<feature type="domain" description="Superoxide dismutase copper/zinc binding" evidence="1">
    <location>
        <begin position="28"/>
        <end position="165"/>
    </location>
</feature>
<reference evidence="2" key="1">
    <citation type="journal article" date="2020" name="Nature">
        <title>Giant virus diversity and host interactions through global metagenomics.</title>
        <authorList>
            <person name="Schulz F."/>
            <person name="Roux S."/>
            <person name="Paez-Espino D."/>
            <person name="Jungbluth S."/>
            <person name="Walsh D.A."/>
            <person name="Denef V.J."/>
            <person name="McMahon K.D."/>
            <person name="Konstantinidis K.T."/>
            <person name="Eloe-Fadrosh E.A."/>
            <person name="Kyrpides N.C."/>
            <person name="Woyke T."/>
        </authorList>
    </citation>
    <scope>NUCLEOTIDE SEQUENCE</scope>
    <source>
        <strain evidence="2">GVMAG-M-3300009161-36</strain>
    </source>
</reference>